<proteinExistence type="predicted"/>
<comment type="caution">
    <text evidence="2">The sequence shown here is derived from an EMBL/GenBank/DDBJ whole genome shotgun (WGS) entry which is preliminary data.</text>
</comment>
<dbReference type="Proteomes" id="UP000657918">
    <property type="component" value="Chromosome 11"/>
</dbReference>
<protein>
    <submittedName>
        <fullName evidence="2">Uncharacterized protein</fullName>
    </submittedName>
</protein>
<evidence type="ECO:0000313" key="3">
    <source>
        <dbReference type="Proteomes" id="UP000657918"/>
    </source>
</evidence>
<dbReference type="OrthoDB" id="288590at2759"/>
<name>A0A835MQV4_9ROSI</name>
<evidence type="ECO:0000313" key="2">
    <source>
        <dbReference type="EMBL" id="KAF9673129.1"/>
    </source>
</evidence>
<feature type="region of interest" description="Disordered" evidence="1">
    <location>
        <begin position="81"/>
        <end position="101"/>
    </location>
</feature>
<sequence>MSKCIFMRNTLDGEGQRIQRCNKAASNLAHHRTKEQHFTSILEILSASFTVVSRPIAGLSSDSNSLIGPWSLEAFPAGRRRSITGTSAERSESLETPDLLS</sequence>
<accession>A0A835MQV4</accession>
<reference evidence="2 3" key="1">
    <citation type="submission" date="2020-10" db="EMBL/GenBank/DDBJ databases">
        <title>Plant Genome Project.</title>
        <authorList>
            <person name="Zhang R.-G."/>
        </authorList>
    </citation>
    <scope>NUCLEOTIDE SEQUENCE [LARGE SCALE GENOMIC DNA]</scope>
    <source>
        <strain evidence="2">FAFU-HL-1</strain>
        <tissue evidence="2">Leaf</tissue>
    </source>
</reference>
<gene>
    <name evidence="2" type="ORF">SADUNF_Sadunf11G0116500</name>
</gene>
<evidence type="ECO:0000256" key="1">
    <source>
        <dbReference type="SAM" id="MobiDB-lite"/>
    </source>
</evidence>
<organism evidence="2 3">
    <name type="scientific">Salix dunnii</name>
    <dbReference type="NCBI Taxonomy" id="1413687"/>
    <lineage>
        <taxon>Eukaryota</taxon>
        <taxon>Viridiplantae</taxon>
        <taxon>Streptophyta</taxon>
        <taxon>Embryophyta</taxon>
        <taxon>Tracheophyta</taxon>
        <taxon>Spermatophyta</taxon>
        <taxon>Magnoliopsida</taxon>
        <taxon>eudicotyledons</taxon>
        <taxon>Gunneridae</taxon>
        <taxon>Pentapetalae</taxon>
        <taxon>rosids</taxon>
        <taxon>fabids</taxon>
        <taxon>Malpighiales</taxon>
        <taxon>Salicaceae</taxon>
        <taxon>Saliceae</taxon>
        <taxon>Salix</taxon>
    </lineage>
</organism>
<keyword evidence="3" id="KW-1185">Reference proteome</keyword>
<dbReference type="EMBL" id="JADGMS010000011">
    <property type="protein sequence ID" value="KAF9673129.1"/>
    <property type="molecule type" value="Genomic_DNA"/>
</dbReference>
<dbReference type="AlphaFoldDB" id="A0A835MQV4"/>